<accession>B9E3L1</accession>
<dbReference type="RefSeq" id="WP_012620633.1">
    <property type="nucleotide sequence ID" value="NC_011837.1"/>
</dbReference>
<evidence type="ECO:0000313" key="2">
    <source>
        <dbReference type="EMBL" id="BAH07086.1"/>
    </source>
</evidence>
<evidence type="ECO:0000313" key="3">
    <source>
        <dbReference type="Proteomes" id="UP000007969"/>
    </source>
</evidence>
<dbReference type="AlphaFoldDB" id="B9E3L1"/>
<dbReference type="Pfam" id="PF04754">
    <property type="entry name" value="Transposase_31"/>
    <property type="match status" value="1"/>
</dbReference>
<reference evidence="3" key="1">
    <citation type="submission" date="2005-09" db="EMBL/GenBank/DDBJ databases">
        <title>Complete genome sequence of Clostridium kluyveri and comparative genomics of Clostridia species.</title>
        <authorList>
            <person name="Inui M."/>
            <person name="Nonaka H."/>
            <person name="Shinoda Y."/>
            <person name="Ikenaga Y."/>
            <person name="Abe M."/>
            <person name="Naito K."/>
            <person name="Vertes A.A."/>
            <person name="Yukawa H."/>
        </authorList>
    </citation>
    <scope>NUCLEOTIDE SEQUENCE [LARGE SCALE GENOMIC DNA]</scope>
    <source>
        <strain evidence="3">NBRC 12016</strain>
    </source>
</reference>
<dbReference type="KEGG" id="ckr:CKR_2035"/>
<feature type="domain" description="Transposase (putative) YhgA-like" evidence="1">
    <location>
        <begin position="42"/>
        <end position="188"/>
    </location>
</feature>
<dbReference type="EMBL" id="AP009049">
    <property type="protein sequence ID" value="BAH07086.1"/>
    <property type="molecule type" value="Genomic_DNA"/>
</dbReference>
<dbReference type="InterPro" id="IPR006842">
    <property type="entry name" value="Transposase_31"/>
</dbReference>
<protein>
    <recommendedName>
        <fullName evidence="1">Transposase (putative) YhgA-like domain-containing protein</fullName>
    </recommendedName>
</protein>
<organism evidence="2 3">
    <name type="scientific">Clostridium kluyveri (strain NBRC 12016)</name>
    <dbReference type="NCBI Taxonomy" id="583346"/>
    <lineage>
        <taxon>Bacteria</taxon>
        <taxon>Bacillati</taxon>
        <taxon>Bacillota</taxon>
        <taxon>Clostridia</taxon>
        <taxon>Eubacteriales</taxon>
        <taxon>Clostridiaceae</taxon>
        <taxon>Clostridium</taxon>
    </lineage>
</organism>
<evidence type="ECO:0000259" key="1">
    <source>
        <dbReference type="Pfam" id="PF04754"/>
    </source>
</evidence>
<dbReference type="Proteomes" id="UP000007969">
    <property type="component" value="Chromosome"/>
</dbReference>
<dbReference type="HOGENOM" id="CLU_071039_1_0_9"/>
<gene>
    <name evidence="2" type="ordered locus">CKR_2035</name>
</gene>
<proteinExistence type="predicted"/>
<sequence>MTKKYDFDTAWKTILETFEVEIVELLFPELFCEIAWELGTEFLDKELNEIQKEIFDKESSEKIISDKIIKTKLKCGRSKILFIHVEVQSYSSGYEVFGERMFRYFYRIWDRFRYKYDDKSEIVAAVIYTYKRERGKDKRYVYKLPELSEDVLVYNFRTMDVEQIELESIRNENPLKLVFKMGKKLLNTGVTDEEICNAKIELAGELKSYDKVKNNEQVKVLVDFLEYLFLIEDSELENKYKQLKKYQGGVFNMSVDEIRKIHYTQKGREEGRKEEKIKIAKSLLDILDIKIISD</sequence>
<name>B9E3L1_CLOK1</name>